<feature type="transmembrane region" description="Helical" evidence="1">
    <location>
        <begin position="241"/>
        <end position="260"/>
    </location>
</feature>
<accession>A0ABT9IWI7</accession>
<reference evidence="2 3" key="1">
    <citation type="submission" date="2023-08" db="EMBL/GenBank/DDBJ databases">
        <authorList>
            <person name="Park J.-S."/>
        </authorList>
    </citation>
    <scope>NUCLEOTIDE SEQUENCE [LARGE SCALE GENOMIC DNA]</scope>
    <source>
        <strain evidence="2 3">2205SS18-9</strain>
    </source>
</reference>
<name>A0ABT9IWI7_9BACL</name>
<comment type="caution">
    <text evidence="2">The sequence shown here is derived from an EMBL/GenBank/DDBJ whole genome shotgun (WGS) entry which is preliminary data.</text>
</comment>
<keyword evidence="3" id="KW-1185">Reference proteome</keyword>
<gene>
    <name evidence="2" type="ORF">Q5Y73_06410</name>
</gene>
<dbReference type="Pfam" id="PF12679">
    <property type="entry name" value="ABC2_membrane_2"/>
    <property type="match status" value="1"/>
</dbReference>
<feature type="transmembrane region" description="Helical" evidence="1">
    <location>
        <begin position="188"/>
        <end position="206"/>
    </location>
</feature>
<dbReference type="PANTHER" id="PTHR37305">
    <property type="entry name" value="INTEGRAL MEMBRANE PROTEIN-RELATED"/>
    <property type="match status" value="1"/>
</dbReference>
<dbReference type="Proteomes" id="UP001231941">
    <property type="component" value="Unassembled WGS sequence"/>
</dbReference>
<proteinExistence type="predicted"/>
<organism evidence="2 3">
    <name type="scientific">Chengkuizengella axinellae</name>
    <dbReference type="NCBI Taxonomy" id="3064388"/>
    <lineage>
        <taxon>Bacteria</taxon>
        <taxon>Bacillati</taxon>
        <taxon>Bacillota</taxon>
        <taxon>Bacilli</taxon>
        <taxon>Bacillales</taxon>
        <taxon>Paenibacillaceae</taxon>
        <taxon>Chengkuizengella</taxon>
    </lineage>
</organism>
<feature type="transmembrane region" description="Helical" evidence="1">
    <location>
        <begin position="158"/>
        <end position="179"/>
    </location>
</feature>
<evidence type="ECO:0000313" key="2">
    <source>
        <dbReference type="EMBL" id="MDP5273728.1"/>
    </source>
</evidence>
<feature type="transmembrane region" description="Helical" evidence="1">
    <location>
        <begin position="78"/>
        <end position="95"/>
    </location>
</feature>
<keyword evidence="1" id="KW-0472">Membrane</keyword>
<feature type="transmembrane region" description="Helical" evidence="1">
    <location>
        <begin position="16"/>
        <end position="39"/>
    </location>
</feature>
<evidence type="ECO:0000256" key="1">
    <source>
        <dbReference type="SAM" id="Phobius"/>
    </source>
</evidence>
<keyword evidence="1" id="KW-0812">Transmembrane</keyword>
<dbReference type="EMBL" id="JAVAMP010000002">
    <property type="protein sequence ID" value="MDP5273728.1"/>
    <property type="molecule type" value="Genomic_DNA"/>
</dbReference>
<dbReference type="RefSeq" id="WP_305991033.1">
    <property type="nucleotide sequence ID" value="NZ_JAVAMP010000002.1"/>
</dbReference>
<dbReference type="PANTHER" id="PTHR37305:SF1">
    <property type="entry name" value="MEMBRANE PROTEIN"/>
    <property type="match status" value="1"/>
</dbReference>
<keyword evidence="1" id="KW-1133">Transmembrane helix</keyword>
<evidence type="ECO:0000313" key="3">
    <source>
        <dbReference type="Proteomes" id="UP001231941"/>
    </source>
</evidence>
<protein>
    <submittedName>
        <fullName evidence="2">ABC transporter permease subunit</fullName>
    </submittedName>
</protein>
<feature type="transmembrane region" description="Helical" evidence="1">
    <location>
        <begin position="128"/>
        <end position="152"/>
    </location>
</feature>
<sequence length="266" mass="29565">MKMNLIRNELFLNRRSFFISGSVILLFSAMFAGMADMYLSNELMIDMLKTMPQGLLDAFGMDAELMTTFEGWMAGEPYMFTVLLLGAFSGIWAATSISKEKDQQTGEFLFTLPYSRTSIFLHKVLTQFIQITMISLVNLLIVFIFGFLFSSIESPGTVLVLMLGAYFISLAFAGVGYAITSILSSERAAISLGVGIVLVSFLLNMLSSLNEKLNWMADFSLFSMFDTKQIVLESSLTMPGILITLGIYFAGIVIGNIIFVRRDITM</sequence>